<dbReference type="Pfam" id="PF07690">
    <property type="entry name" value="MFS_1"/>
    <property type="match status" value="1"/>
</dbReference>
<gene>
    <name evidence="9" type="ORF">NDI37_11570</name>
</gene>
<comment type="caution">
    <text evidence="9">The sequence shown here is derived from an EMBL/GenBank/DDBJ whole genome shotgun (WGS) entry which is preliminary data.</text>
</comment>
<name>A0ABV0JNU5_9CYAN</name>
<feature type="transmembrane region" description="Helical" evidence="7">
    <location>
        <begin position="6"/>
        <end position="29"/>
    </location>
</feature>
<evidence type="ECO:0000313" key="9">
    <source>
        <dbReference type="EMBL" id="MEP0865106.1"/>
    </source>
</evidence>
<keyword evidence="10" id="KW-1185">Reference proteome</keyword>
<dbReference type="PANTHER" id="PTHR23504:SF15">
    <property type="entry name" value="MAJOR FACILITATOR SUPERFAMILY (MFS) PROFILE DOMAIN-CONTAINING PROTEIN"/>
    <property type="match status" value="1"/>
</dbReference>
<dbReference type="PROSITE" id="PS50850">
    <property type="entry name" value="MFS"/>
    <property type="match status" value="1"/>
</dbReference>
<keyword evidence="4 7" id="KW-0812">Transmembrane</keyword>
<dbReference type="PRINTS" id="PR01035">
    <property type="entry name" value="TCRTETA"/>
</dbReference>
<feature type="transmembrane region" description="Helical" evidence="7">
    <location>
        <begin position="367"/>
        <end position="384"/>
    </location>
</feature>
<evidence type="ECO:0000256" key="7">
    <source>
        <dbReference type="SAM" id="Phobius"/>
    </source>
</evidence>
<keyword evidence="3" id="KW-0813">Transport</keyword>
<keyword evidence="5 7" id="KW-1133">Transmembrane helix</keyword>
<dbReference type="RefSeq" id="WP_190423388.1">
    <property type="nucleotide sequence ID" value="NZ_JAMPKK010000021.1"/>
</dbReference>
<dbReference type="InterPro" id="IPR001958">
    <property type="entry name" value="Tet-R_TetA/multi-R_MdtG-like"/>
</dbReference>
<dbReference type="Proteomes" id="UP001442494">
    <property type="component" value="Unassembled WGS sequence"/>
</dbReference>
<evidence type="ECO:0000259" key="8">
    <source>
        <dbReference type="PROSITE" id="PS50850"/>
    </source>
</evidence>
<accession>A0ABV0JNU5</accession>
<feature type="transmembrane region" description="Helical" evidence="7">
    <location>
        <begin position="155"/>
        <end position="176"/>
    </location>
</feature>
<reference evidence="9 10" key="1">
    <citation type="submission" date="2022-04" db="EMBL/GenBank/DDBJ databases">
        <title>Positive selection, recombination, and allopatry shape intraspecific diversity of widespread and dominant cyanobacteria.</title>
        <authorList>
            <person name="Wei J."/>
            <person name="Shu W."/>
            <person name="Hu C."/>
        </authorList>
    </citation>
    <scope>NUCLEOTIDE SEQUENCE [LARGE SCALE GENOMIC DNA]</scope>
    <source>
        <strain evidence="9 10">GB2-A5</strain>
    </source>
</reference>
<dbReference type="PROSITE" id="PS00216">
    <property type="entry name" value="SUGAR_TRANSPORT_1"/>
    <property type="match status" value="1"/>
</dbReference>
<evidence type="ECO:0000256" key="6">
    <source>
        <dbReference type="ARBA" id="ARBA00023136"/>
    </source>
</evidence>
<feature type="transmembrane region" description="Helical" evidence="7">
    <location>
        <begin position="207"/>
        <end position="228"/>
    </location>
</feature>
<protein>
    <submittedName>
        <fullName evidence="9">MFS transporter</fullName>
    </submittedName>
</protein>
<feature type="transmembrane region" description="Helical" evidence="7">
    <location>
        <begin position="243"/>
        <end position="264"/>
    </location>
</feature>
<feature type="transmembrane region" description="Helical" evidence="7">
    <location>
        <begin position="128"/>
        <end position="149"/>
    </location>
</feature>
<feature type="transmembrane region" description="Helical" evidence="7">
    <location>
        <begin position="271"/>
        <end position="289"/>
    </location>
</feature>
<keyword evidence="6 7" id="KW-0472">Membrane</keyword>
<dbReference type="EMBL" id="JAMPKK010000021">
    <property type="protein sequence ID" value="MEP0865106.1"/>
    <property type="molecule type" value="Genomic_DNA"/>
</dbReference>
<dbReference type="Gene3D" id="1.20.1250.20">
    <property type="entry name" value="MFS general substrate transporter like domains"/>
    <property type="match status" value="1"/>
</dbReference>
<evidence type="ECO:0000256" key="4">
    <source>
        <dbReference type="ARBA" id="ARBA00022692"/>
    </source>
</evidence>
<evidence type="ECO:0000256" key="1">
    <source>
        <dbReference type="ARBA" id="ARBA00004651"/>
    </source>
</evidence>
<dbReference type="CDD" id="cd17330">
    <property type="entry name" value="MFS_SLC46_TetA_like"/>
    <property type="match status" value="1"/>
</dbReference>
<comment type="subcellular location">
    <subcellularLocation>
        <location evidence="1">Cell membrane</location>
        <topology evidence="1">Multi-pass membrane protein</topology>
    </subcellularLocation>
</comment>
<dbReference type="PANTHER" id="PTHR23504">
    <property type="entry name" value="MAJOR FACILITATOR SUPERFAMILY DOMAIN-CONTAINING PROTEIN 10"/>
    <property type="match status" value="1"/>
</dbReference>
<dbReference type="InterPro" id="IPR005829">
    <property type="entry name" value="Sugar_transporter_CS"/>
</dbReference>
<feature type="transmembrane region" description="Helical" evidence="7">
    <location>
        <begin position="71"/>
        <end position="97"/>
    </location>
</feature>
<feature type="transmembrane region" description="Helical" evidence="7">
    <location>
        <begin position="295"/>
        <end position="316"/>
    </location>
</feature>
<sequence>MNRKFWITALIAFINSLSLTILLPIIYLYGKQFGLNDFQTSFLFSIYSLAQFFATPVIGKLSDRFGRKPLLIISLAGTVIANFIAGNATTAIVLFLARFLDGITGGNNSVAQAIISDITTPENRAKGFGILGAAFGLGFILGPAISLLAQEISLGASFFVSSAIALVALLITIFFLPETIQTKAERGHNIFDLGLGNLIKGLATPNIGILLIINFFIGTTFTIFTYAFQPYFINVLGQNSKSLTLMFLLFGVLGVIMQTLGISILTRKFELVNILFLALFVRSLSFSLMPIVPSIVYFVSITILFSILNSLVQPIINTLISLNSKPEEQGTAMGLNSSYLSISNAFGPVIAGMVINQSNPTTYGYPLYLAGTLTFLVFLLAVFTRKRYAPKVKPRQ</sequence>
<feature type="transmembrane region" description="Helical" evidence="7">
    <location>
        <begin position="337"/>
        <end position="355"/>
    </location>
</feature>
<evidence type="ECO:0000256" key="5">
    <source>
        <dbReference type="ARBA" id="ARBA00022989"/>
    </source>
</evidence>
<feature type="transmembrane region" description="Helical" evidence="7">
    <location>
        <begin position="41"/>
        <end position="59"/>
    </location>
</feature>
<proteinExistence type="inferred from homology"/>
<evidence type="ECO:0000256" key="2">
    <source>
        <dbReference type="ARBA" id="ARBA00007520"/>
    </source>
</evidence>
<dbReference type="InterPro" id="IPR036259">
    <property type="entry name" value="MFS_trans_sf"/>
</dbReference>
<dbReference type="InterPro" id="IPR011701">
    <property type="entry name" value="MFS"/>
</dbReference>
<dbReference type="SUPFAM" id="SSF103473">
    <property type="entry name" value="MFS general substrate transporter"/>
    <property type="match status" value="1"/>
</dbReference>
<evidence type="ECO:0000256" key="3">
    <source>
        <dbReference type="ARBA" id="ARBA00022448"/>
    </source>
</evidence>
<organism evidence="9 10">
    <name type="scientific">Funiculus sociatus GB2-A5</name>
    <dbReference type="NCBI Taxonomy" id="2933946"/>
    <lineage>
        <taxon>Bacteria</taxon>
        <taxon>Bacillati</taxon>
        <taxon>Cyanobacteriota</taxon>
        <taxon>Cyanophyceae</taxon>
        <taxon>Coleofasciculales</taxon>
        <taxon>Coleofasciculaceae</taxon>
        <taxon>Funiculus</taxon>
    </lineage>
</organism>
<comment type="similarity">
    <text evidence="2">Belongs to the major facilitator superfamily. TCR/Tet family.</text>
</comment>
<feature type="domain" description="Major facilitator superfamily (MFS) profile" evidence="8">
    <location>
        <begin position="4"/>
        <end position="389"/>
    </location>
</feature>
<dbReference type="InterPro" id="IPR020846">
    <property type="entry name" value="MFS_dom"/>
</dbReference>
<evidence type="ECO:0000313" key="10">
    <source>
        <dbReference type="Proteomes" id="UP001442494"/>
    </source>
</evidence>